<dbReference type="EMBL" id="QLTA01000042">
    <property type="protein sequence ID" value="RAR76867.1"/>
    <property type="molecule type" value="Genomic_DNA"/>
</dbReference>
<evidence type="ECO:0000313" key="3">
    <source>
        <dbReference type="Proteomes" id="UP000248856"/>
    </source>
</evidence>
<evidence type="ECO:0000313" key="2">
    <source>
        <dbReference type="EMBL" id="RAR76867.1"/>
    </source>
</evidence>
<organism evidence="2 3">
    <name type="scientific">Paracidovorax anthurii</name>
    <dbReference type="NCBI Taxonomy" id="78229"/>
    <lineage>
        <taxon>Bacteria</taxon>
        <taxon>Pseudomonadati</taxon>
        <taxon>Pseudomonadota</taxon>
        <taxon>Betaproteobacteria</taxon>
        <taxon>Burkholderiales</taxon>
        <taxon>Comamonadaceae</taxon>
        <taxon>Paracidovorax</taxon>
    </lineage>
</organism>
<reference evidence="2 3" key="1">
    <citation type="submission" date="2018-06" db="EMBL/GenBank/DDBJ databases">
        <title>Genomic Encyclopedia of Archaeal and Bacterial Type Strains, Phase II (KMG-II): from individual species to whole genera.</title>
        <authorList>
            <person name="Goeker M."/>
        </authorList>
    </citation>
    <scope>NUCLEOTIDE SEQUENCE [LARGE SCALE GENOMIC DNA]</scope>
    <source>
        <strain evidence="2 3">CFPB 3232</strain>
    </source>
</reference>
<evidence type="ECO:0000256" key="1">
    <source>
        <dbReference type="SAM" id="Phobius"/>
    </source>
</evidence>
<dbReference type="Proteomes" id="UP000248856">
    <property type="component" value="Unassembled WGS sequence"/>
</dbReference>
<keyword evidence="3" id="KW-1185">Reference proteome</keyword>
<keyword evidence="1" id="KW-0472">Membrane</keyword>
<protein>
    <submittedName>
        <fullName evidence="2">Uncharacterized protein</fullName>
    </submittedName>
</protein>
<gene>
    <name evidence="2" type="ORF">AX018_104250</name>
</gene>
<name>A0A328Z210_9BURK</name>
<accession>A0A328Z210</accession>
<dbReference type="AlphaFoldDB" id="A0A328Z210"/>
<sequence>MRNRPQAIYKWTTFGWFIGVCVHLAWSLLRQRTQTPTEEVYTQMLSFQIASFTVTTLPYWLGALLAILIFEFAVFGRKAR</sequence>
<feature type="transmembrane region" description="Helical" evidence="1">
    <location>
        <begin position="7"/>
        <end position="29"/>
    </location>
</feature>
<proteinExistence type="predicted"/>
<feature type="transmembrane region" description="Helical" evidence="1">
    <location>
        <begin position="49"/>
        <end position="75"/>
    </location>
</feature>
<keyword evidence="1" id="KW-1133">Transmembrane helix</keyword>
<keyword evidence="1" id="KW-0812">Transmembrane</keyword>
<comment type="caution">
    <text evidence="2">The sequence shown here is derived from an EMBL/GenBank/DDBJ whole genome shotgun (WGS) entry which is preliminary data.</text>
</comment>